<protein>
    <submittedName>
        <fullName evidence="8">Phage tail tape measure protein</fullName>
    </submittedName>
</protein>
<dbReference type="Proteomes" id="UP001152797">
    <property type="component" value="Unassembled WGS sequence"/>
</dbReference>
<dbReference type="PANTHER" id="PTHR47970">
    <property type="entry name" value="KINESIN-LIKE PROTEIN KIF11"/>
    <property type="match status" value="1"/>
</dbReference>
<evidence type="ECO:0000256" key="1">
    <source>
        <dbReference type="ARBA" id="ARBA00004245"/>
    </source>
</evidence>
<evidence type="ECO:0000256" key="4">
    <source>
        <dbReference type="ARBA" id="ARBA00023212"/>
    </source>
</evidence>
<organism evidence="7">
    <name type="scientific">Cladocopium goreaui</name>
    <dbReference type="NCBI Taxonomy" id="2562237"/>
    <lineage>
        <taxon>Eukaryota</taxon>
        <taxon>Sar</taxon>
        <taxon>Alveolata</taxon>
        <taxon>Dinophyceae</taxon>
        <taxon>Suessiales</taxon>
        <taxon>Symbiodiniaceae</taxon>
        <taxon>Cladocopium</taxon>
    </lineage>
</organism>
<gene>
    <name evidence="7" type="ORF">C1SCF055_LOCUS23</name>
</gene>
<proteinExistence type="predicted"/>
<comment type="subcellular location">
    <subcellularLocation>
        <location evidence="1">Cytoplasm</location>
        <location evidence="1">Cytoskeleton</location>
    </subcellularLocation>
</comment>
<keyword evidence="2" id="KW-0963">Cytoplasm</keyword>
<name>A0A9P1FD16_9DINO</name>
<keyword evidence="5" id="KW-0175">Coiled coil</keyword>
<dbReference type="Pfam" id="PF10145">
    <property type="entry name" value="PhageMin_Tail"/>
    <property type="match status" value="1"/>
</dbReference>
<keyword evidence="9" id="KW-1185">Reference proteome</keyword>
<evidence type="ECO:0000313" key="9">
    <source>
        <dbReference type="Proteomes" id="UP001152797"/>
    </source>
</evidence>
<comment type="caution">
    <text evidence="7">The sequence shown here is derived from an EMBL/GenBank/DDBJ whole genome shotgun (WGS) entry which is preliminary data.</text>
</comment>
<reference evidence="8 9" key="2">
    <citation type="submission" date="2024-05" db="EMBL/GenBank/DDBJ databases">
        <authorList>
            <person name="Chen Y."/>
            <person name="Shah S."/>
            <person name="Dougan E. K."/>
            <person name="Thang M."/>
            <person name="Chan C."/>
        </authorList>
    </citation>
    <scope>NUCLEOTIDE SEQUENCE [LARGE SCALE GENOMIC DNA]</scope>
</reference>
<feature type="coiled-coil region" evidence="5">
    <location>
        <begin position="788"/>
        <end position="848"/>
    </location>
</feature>
<dbReference type="NCBIfam" id="TIGR01760">
    <property type="entry name" value="tape_meas_TP901"/>
    <property type="match status" value="1"/>
</dbReference>
<dbReference type="GO" id="GO:0051231">
    <property type="term" value="P:spindle elongation"/>
    <property type="evidence" value="ECO:0007669"/>
    <property type="project" value="TreeGrafter"/>
</dbReference>
<dbReference type="GO" id="GO:0090307">
    <property type="term" value="P:mitotic spindle assembly"/>
    <property type="evidence" value="ECO:0007669"/>
    <property type="project" value="TreeGrafter"/>
</dbReference>
<dbReference type="PANTHER" id="PTHR47970:SF12">
    <property type="entry name" value="KINESIN FAMILY MEMBER 11"/>
    <property type="match status" value="1"/>
</dbReference>
<dbReference type="GO" id="GO:0072686">
    <property type="term" value="C:mitotic spindle"/>
    <property type="evidence" value="ECO:0007669"/>
    <property type="project" value="TreeGrafter"/>
</dbReference>
<evidence type="ECO:0000256" key="5">
    <source>
        <dbReference type="SAM" id="Coils"/>
    </source>
</evidence>
<keyword evidence="4" id="KW-0206">Cytoskeleton</keyword>
<evidence type="ECO:0000313" key="7">
    <source>
        <dbReference type="EMBL" id="CAI3971433.1"/>
    </source>
</evidence>
<dbReference type="EMBL" id="CAMXCT020000001">
    <property type="protein sequence ID" value="CAL1124808.1"/>
    <property type="molecule type" value="Genomic_DNA"/>
</dbReference>
<dbReference type="GO" id="GO:0008574">
    <property type="term" value="F:plus-end-directed microtubule motor activity"/>
    <property type="evidence" value="ECO:0007669"/>
    <property type="project" value="TreeGrafter"/>
</dbReference>
<dbReference type="GO" id="GO:0005876">
    <property type="term" value="C:spindle microtubule"/>
    <property type="evidence" value="ECO:0007669"/>
    <property type="project" value="TreeGrafter"/>
</dbReference>
<accession>A0A9P1FD16</accession>
<reference evidence="7" key="1">
    <citation type="submission" date="2022-10" db="EMBL/GenBank/DDBJ databases">
        <authorList>
            <person name="Chen Y."/>
            <person name="Dougan E. K."/>
            <person name="Chan C."/>
            <person name="Rhodes N."/>
            <person name="Thang M."/>
        </authorList>
    </citation>
    <scope>NUCLEOTIDE SEQUENCE</scope>
</reference>
<feature type="domain" description="Phage tail tape measure protein" evidence="6">
    <location>
        <begin position="196"/>
        <end position="382"/>
    </location>
</feature>
<dbReference type="EMBL" id="CAMXCT010000001">
    <property type="protein sequence ID" value="CAI3971433.1"/>
    <property type="molecule type" value="Genomic_DNA"/>
</dbReference>
<evidence type="ECO:0000256" key="2">
    <source>
        <dbReference type="ARBA" id="ARBA00022490"/>
    </source>
</evidence>
<evidence type="ECO:0000259" key="6">
    <source>
        <dbReference type="Pfam" id="PF10145"/>
    </source>
</evidence>
<dbReference type="InterPro" id="IPR047149">
    <property type="entry name" value="KIF11-like"/>
</dbReference>
<evidence type="ECO:0000313" key="8">
    <source>
        <dbReference type="EMBL" id="CAL4758745.1"/>
    </source>
</evidence>
<dbReference type="InterPro" id="IPR010090">
    <property type="entry name" value="Phage_tape_meas"/>
</dbReference>
<sequence length="2002" mass="214200">MADEILQSMGFDASDALRTLDLLDKNFATFQNRLNSVAQSMRGFNANAGKTTAALIQIRNNATSTVDALSRLSAQPITLGGRVDGQDLLRGADAAAKMNELLGQTTNQAGQAANAINNVGSQSTKSLNSARRSVNSFAISWETLTRIVTTQILVRSFSQLSNQVRASFQDNLEFTQSLAEIQTLARDQSIASLGGQVRELSDSFNFELLDAANAKFEIMQNGFEQTAEQAEVFSASAAFAKTAVADLATSVDVITGTLNAMGEGADQAEIVAAKLFRTVDQGKVVGTELARVLGRITPAAQELGITLDEELAALSTITIAGVGASEAITQIRGTMIALQKPSEALSAAIRELGFETSEQLIAARGYVGALRAVIGTTDGTQTAIARLFPRVRGLNAAIRLTGEGFDVFNEHLERTQNTSLAEFGDIFETRIDTQSERVQKSLQQLSNFFTVELGGSLVGATDKALQFVGGVDSVIDGMRALVPVVTTGAVVVGSFGVAMGTVTTASRLAAFNLQKQVPTVLNLTNALFGVQNGAKAAAIGLSALQGAATGLFIGVATVEFLKFTRERIDSELDAAVEAYTKGRLEIVKRNASTRAEITAQEEKASSDVIRLLEDQIASKRRIYNQDVDNARDANQLLLTDYRSVLDRITGVFEDHAQTQERRAKQLADAVSNSQQRQVDAVTELADRRFEFQTSRLDDGQRFIALENRAVQLAKQAARALSQAETPDAAGIALDTFRRAQAAADQALSIANQADNANLRLAAERRIEFVLQQQIKAEQQLQLLADRQRQQAEASAAATQERVKNLNAAAKQFLAASKLFDESGDPLSVEELRQNRRAANEALQDFFDLTIAGGQQIQASDLIAFDDFNSKLTSSVTQAEIRQLTVAPQTLDNLRSQIEGSVADIEVLLNLSIDQTAVRQAVEEQGLNEGLRVLSGQLQVAQAEYAQLLRQQDQVATINETIFELAGKNGRVLAATISSATDDIIGSGNAIERFRVIAETGLFGGTGERVPEQLRNFAQGVVSLSDRIVQAGTDASFASEEFNALVSDANAIFRDRPAGSALLSTILPFGDMADVESGIQNALDLLQQIAESRSQLESQFPERGSFEQRSIELRQRIESIRQGLIDAQSASQQTSTNAASVQGSLSQTVDPTQTIRQNLLDSADALERMQRAAVALTLPGSSQVQRAATGGVMRYFDSGGFVPRGTDTIPAMLSPNEQVINATSSRKFFSQLQAINAGIQPVYRNEGGSVTNVGDVNITVNESSSPQATGREVMKIINRQLRKFKVEHWFKGVKISEHEFPNGITNEGKDAMLDAMFNSGSQYTFYMGLIDNSPSPTLAAADTYDGIGDTNGWTEFTDYTDGNNGDNAGTRPEWQSDAASGQAVTNSTLAIFDITDTGTVHGLFIAGGANAQTKSDSTSSGNVLWATAPFATGNEAVSNGSQLKIQGHNAVPDASKDFILNCFFNGGTQYSNWYVGADQGSGVGTFDVLTYETLESYFNFDELLSYTDTNNSGNATTRPLWNNGAPSGESISSSSPSVFTITEDDVDFGRFFLCAGPDAQTKGDYSSGNILWNIGGLFGGPVFNAQTAGWLSSDDRPASFGLPMATFNKTATESGFIPTQSNEVTVPDIRNVSATHTVSLSDDAGLVITASSSISLGHSNSVEVTYVASNTLSLDHTVEVTKVVTLSGSSSIIVGQSVGQTEEVGATHSIQTITEELDDDNQIVEVISGLDGTATVIKTSTYPVTQIVSLGQVAVATHIRADAIALTADNTIALSQSANLGVALSASSSLNLSHQAVGHLTKSVSQSLGLSQTAEVVSVNSPEADQTIPLSQSVAFILVPPAVINDPEAPDPRLCEYSPFVSGGPVPTELEGPADGVTARFALIYPAEGTATDTIEMRPPNLGNKDRLAFDRINRESRGGTLIVFADPIWPKSQTMVLNFSALHREEAMDLMRFMQDHLGEEIKLTDWEQRVWRGVITTPDSPIIADRRDSYSASFEFDGVLA</sequence>
<evidence type="ECO:0000256" key="3">
    <source>
        <dbReference type="ARBA" id="ARBA00023175"/>
    </source>
</evidence>
<dbReference type="EMBL" id="CAMXCT030000001">
    <property type="protein sequence ID" value="CAL4758745.1"/>
    <property type="molecule type" value="Genomic_DNA"/>
</dbReference>
<keyword evidence="3" id="KW-0505">Motor protein</keyword>